<dbReference type="GO" id="GO:0000140">
    <property type="term" value="F:acylglycerone-phosphate reductase (NADP+) activity"/>
    <property type="evidence" value="ECO:0007669"/>
    <property type="project" value="TreeGrafter"/>
</dbReference>
<reference evidence="4" key="1">
    <citation type="journal article" date="2020" name="Stud. Mycol.">
        <title>101 Dothideomycetes genomes: a test case for predicting lifestyles and emergence of pathogens.</title>
        <authorList>
            <person name="Haridas S."/>
            <person name="Albert R."/>
            <person name="Binder M."/>
            <person name="Bloem J."/>
            <person name="Labutti K."/>
            <person name="Salamov A."/>
            <person name="Andreopoulos B."/>
            <person name="Baker S."/>
            <person name="Barry K."/>
            <person name="Bills G."/>
            <person name="Bluhm B."/>
            <person name="Cannon C."/>
            <person name="Castanera R."/>
            <person name="Culley D."/>
            <person name="Daum C."/>
            <person name="Ezra D."/>
            <person name="Gonzalez J."/>
            <person name="Henrissat B."/>
            <person name="Kuo A."/>
            <person name="Liang C."/>
            <person name="Lipzen A."/>
            <person name="Lutzoni F."/>
            <person name="Magnuson J."/>
            <person name="Mondo S."/>
            <person name="Nolan M."/>
            <person name="Ohm R."/>
            <person name="Pangilinan J."/>
            <person name="Park H.-J."/>
            <person name="Ramirez L."/>
            <person name="Alfaro M."/>
            <person name="Sun H."/>
            <person name="Tritt A."/>
            <person name="Yoshinaga Y."/>
            <person name="Zwiers L.-H."/>
            <person name="Turgeon B."/>
            <person name="Goodwin S."/>
            <person name="Spatafora J."/>
            <person name="Crous P."/>
            <person name="Grigoriev I."/>
        </authorList>
    </citation>
    <scope>NUCLEOTIDE SEQUENCE</scope>
    <source>
        <strain evidence="4">CBS 113818</strain>
    </source>
</reference>
<dbReference type="GO" id="GO:0019433">
    <property type="term" value="P:triglyceride catabolic process"/>
    <property type="evidence" value="ECO:0007669"/>
    <property type="project" value="TreeGrafter"/>
</dbReference>
<dbReference type="SUPFAM" id="SSF51735">
    <property type="entry name" value="NAD(P)-binding Rossmann-fold domains"/>
    <property type="match status" value="1"/>
</dbReference>
<keyword evidence="3" id="KW-0560">Oxidoreductase</keyword>
<evidence type="ECO:0000313" key="4">
    <source>
        <dbReference type="EMBL" id="KAF2818684.1"/>
    </source>
</evidence>
<organism evidence="4 5">
    <name type="scientific">Ophiobolus disseminans</name>
    <dbReference type="NCBI Taxonomy" id="1469910"/>
    <lineage>
        <taxon>Eukaryota</taxon>
        <taxon>Fungi</taxon>
        <taxon>Dikarya</taxon>
        <taxon>Ascomycota</taxon>
        <taxon>Pezizomycotina</taxon>
        <taxon>Dothideomycetes</taxon>
        <taxon>Pleosporomycetidae</taxon>
        <taxon>Pleosporales</taxon>
        <taxon>Pleosporineae</taxon>
        <taxon>Phaeosphaeriaceae</taxon>
        <taxon>Ophiobolus</taxon>
    </lineage>
</organism>
<dbReference type="GO" id="GO:0006654">
    <property type="term" value="P:phosphatidic acid biosynthetic process"/>
    <property type="evidence" value="ECO:0007669"/>
    <property type="project" value="TreeGrafter"/>
</dbReference>
<dbReference type="Pfam" id="PF00106">
    <property type="entry name" value="adh_short"/>
    <property type="match status" value="1"/>
</dbReference>
<dbReference type="Gene3D" id="3.40.50.720">
    <property type="entry name" value="NAD(P)-binding Rossmann-like Domain"/>
    <property type="match status" value="1"/>
</dbReference>
<dbReference type="PRINTS" id="PR00081">
    <property type="entry name" value="GDHRDH"/>
</dbReference>
<comment type="similarity">
    <text evidence="1">Belongs to the short-chain dehydrogenases/reductases (SDR) family.</text>
</comment>
<sequence length="283" mass="30529">MTSKETVLITGCSDDGIGYGLAVQFQKRGYHVFATARTVEKMSKLKGLPNVMLLPLDVVEPAHIKAAVEAVTKETGGTLNYLISNAGRNHFMPILDEDLDTVRALFDVNVFGPMALTKAFAPLIIKAKGSFAFVTSISGYINVPWMGTYAATKRGIELIAETLRLEVEPFGVNVIEIVTGAVKTLGQSYFSDYALPADSLYKSVEASVKSRAQGNDGLPRMPLEEYSVAVTDEIINRTPGKFWYGQNADLVKKSTTATAIPQSAMDAGAIMCTGLDEMAKEGE</sequence>
<accession>A0A6A6ZEF0</accession>
<name>A0A6A6ZEF0_9PLEO</name>
<dbReference type="PROSITE" id="PS00061">
    <property type="entry name" value="ADH_SHORT"/>
    <property type="match status" value="1"/>
</dbReference>
<evidence type="ECO:0000256" key="3">
    <source>
        <dbReference type="ARBA" id="ARBA00023002"/>
    </source>
</evidence>
<dbReference type="GO" id="GO:0005783">
    <property type="term" value="C:endoplasmic reticulum"/>
    <property type="evidence" value="ECO:0007669"/>
    <property type="project" value="TreeGrafter"/>
</dbReference>
<protein>
    <submittedName>
        <fullName evidence="4">Putative hydroxybutyrate dehydrogenase</fullName>
    </submittedName>
</protein>
<dbReference type="Proteomes" id="UP000799424">
    <property type="component" value="Unassembled WGS sequence"/>
</dbReference>
<evidence type="ECO:0000313" key="5">
    <source>
        <dbReference type="Proteomes" id="UP000799424"/>
    </source>
</evidence>
<dbReference type="GO" id="GO:0005811">
    <property type="term" value="C:lipid droplet"/>
    <property type="evidence" value="ECO:0007669"/>
    <property type="project" value="TreeGrafter"/>
</dbReference>
<keyword evidence="5" id="KW-1185">Reference proteome</keyword>
<dbReference type="OrthoDB" id="2102561at2759"/>
<gene>
    <name evidence="4" type="ORF">CC86DRAFT_433207</name>
</gene>
<keyword evidence="2" id="KW-0521">NADP</keyword>
<evidence type="ECO:0000256" key="1">
    <source>
        <dbReference type="ARBA" id="ARBA00006484"/>
    </source>
</evidence>
<dbReference type="InterPro" id="IPR002347">
    <property type="entry name" value="SDR_fam"/>
</dbReference>
<dbReference type="InterPro" id="IPR020904">
    <property type="entry name" value="Sc_DH/Rdtase_CS"/>
</dbReference>
<proteinExistence type="inferred from homology"/>
<dbReference type="GO" id="GO:0004806">
    <property type="term" value="F:triacylglycerol lipase activity"/>
    <property type="evidence" value="ECO:0007669"/>
    <property type="project" value="TreeGrafter"/>
</dbReference>
<dbReference type="PANTHER" id="PTHR44169">
    <property type="entry name" value="NADPH-DEPENDENT 1-ACYLDIHYDROXYACETONE PHOSPHATE REDUCTASE"/>
    <property type="match status" value="1"/>
</dbReference>
<evidence type="ECO:0000256" key="2">
    <source>
        <dbReference type="ARBA" id="ARBA00022857"/>
    </source>
</evidence>
<dbReference type="AlphaFoldDB" id="A0A6A6ZEF0"/>
<dbReference type="EMBL" id="MU006250">
    <property type="protein sequence ID" value="KAF2818684.1"/>
    <property type="molecule type" value="Genomic_DNA"/>
</dbReference>
<dbReference type="InterPro" id="IPR036291">
    <property type="entry name" value="NAD(P)-bd_dom_sf"/>
</dbReference>
<dbReference type="PANTHER" id="PTHR44169:SF6">
    <property type="entry name" value="NADPH-DEPENDENT 1-ACYLDIHYDROXYACETONE PHOSPHATE REDUCTASE"/>
    <property type="match status" value="1"/>
</dbReference>